<sequence length="143" mass="16309">MQVLTSLTTTNETMVNGSYVASTFAHAAKQTLLLALSHITNRIDYEFFLALIFILQLLVMMWALFHTIGFIQSYPYHLQYARFLVSSVRVWRHQHRASVGHPQQTESSPLPRRSRNQPSSSGLSDDVPPAFSSRDDFIETHTI</sequence>
<keyword evidence="2" id="KW-0472">Membrane</keyword>
<accession>A0ABP0H0M8</accession>
<proteinExistence type="predicted"/>
<comment type="caution">
    <text evidence="3">The sequence shown here is derived from an EMBL/GenBank/DDBJ whole genome shotgun (WGS) entry which is preliminary data.</text>
</comment>
<evidence type="ECO:0000313" key="3">
    <source>
        <dbReference type="EMBL" id="CAK8696796.1"/>
    </source>
</evidence>
<protein>
    <recommendedName>
        <fullName evidence="5">V-type proton ATPase subunit a</fullName>
    </recommendedName>
</protein>
<dbReference type="EMBL" id="CAWYQH010000163">
    <property type="protein sequence ID" value="CAK8696796.1"/>
    <property type="molecule type" value="Genomic_DNA"/>
</dbReference>
<evidence type="ECO:0000256" key="2">
    <source>
        <dbReference type="SAM" id="Phobius"/>
    </source>
</evidence>
<gene>
    <name evidence="3" type="ORF">CVLEPA_LOCUS30115</name>
</gene>
<feature type="compositionally biased region" description="Basic and acidic residues" evidence="1">
    <location>
        <begin position="133"/>
        <end position="143"/>
    </location>
</feature>
<feature type="transmembrane region" description="Helical" evidence="2">
    <location>
        <begin position="47"/>
        <end position="65"/>
    </location>
</feature>
<evidence type="ECO:0000256" key="1">
    <source>
        <dbReference type="SAM" id="MobiDB-lite"/>
    </source>
</evidence>
<keyword evidence="4" id="KW-1185">Reference proteome</keyword>
<reference evidence="3 4" key="1">
    <citation type="submission" date="2024-02" db="EMBL/GenBank/DDBJ databases">
        <authorList>
            <person name="Daric V."/>
            <person name="Darras S."/>
        </authorList>
    </citation>
    <scope>NUCLEOTIDE SEQUENCE [LARGE SCALE GENOMIC DNA]</scope>
</reference>
<evidence type="ECO:0000313" key="4">
    <source>
        <dbReference type="Proteomes" id="UP001642483"/>
    </source>
</evidence>
<keyword evidence="2" id="KW-1133">Transmembrane helix</keyword>
<dbReference type="Proteomes" id="UP001642483">
    <property type="component" value="Unassembled WGS sequence"/>
</dbReference>
<name>A0ABP0H0M8_CLALP</name>
<feature type="region of interest" description="Disordered" evidence="1">
    <location>
        <begin position="96"/>
        <end position="143"/>
    </location>
</feature>
<keyword evidence="2" id="KW-0812">Transmembrane</keyword>
<organism evidence="3 4">
    <name type="scientific">Clavelina lepadiformis</name>
    <name type="common">Light-bulb sea squirt</name>
    <name type="synonym">Ascidia lepadiformis</name>
    <dbReference type="NCBI Taxonomy" id="159417"/>
    <lineage>
        <taxon>Eukaryota</taxon>
        <taxon>Metazoa</taxon>
        <taxon>Chordata</taxon>
        <taxon>Tunicata</taxon>
        <taxon>Ascidiacea</taxon>
        <taxon>Aplousobranchia</taxon>
        <taxon>Clavelinidae</taxon>
        <taxon>Clavelina</taxon>
    </lineage>
</organism>
<evidence type="ECO:0008006" key="5">
    <source>
        <dbReference type="Google" id="ProtNLM"/>
    </source>
</evidence>